<sequence length="84" mass="9497">MRVAEGYVETGRFYIGPDKETAYEVFEQLKGSSSCAGASMLRLDLVEQNKELNTVCKMLECTLCDIAENVKVIVRETFRLVNLE</sequence>
<comment type="caution">
    <text evidence="1">The sequence shown here is derived from an EMBL/GenBank/DDBJ whole genome shotgun (WGS) entry which is preliminary data.</text>
</comment>
<dbReference type="RefSeq" id="WP_157309744.1">
    <property type="nucleotide sequence ID" value="NZ_WRXN01000023.1"/>
</dbReference>
<organism evidence="1 2">
    <name type="scientific">Chitinophaga tropicalis</name>
    <dbReference type="NCBI Taxonomy" id="2683588"/>
    <lineage>
        <taxon>Bacteria</taxon>
        <taxon>Pseudomonadati</taxon>
        <taxon>Bacteroidota</taxon>
        <taxon>Chitinophagia</taxon>
        <taxon>Chitinophagales</taxon>
        <taxon>Chitinophagaceae</taxon>
        <taxon>Chitinophaga</taxon>
    </lineage>
</organism>
<protein>
    <submittedName>
        <fullName evidence="1">Uncharacterized protein</fullName>
    </submittedName>
</protein>
<dbReference type="EMBL" id="WRXN01000023">
    <property type="protein sequence ID" value="MVT12324.1"/>
    <property type="molecule type" value="Genomic_DNA"/>
</dbReference>
<evidence type="ECO:0000313" key="2">
    <source>
        <dbReference type="Proteomes" id="UP000461730"/>
    </source>
</evidence>
<proteinExistence type="predicted"/>
<gene>
    <name evidence="1" type="ORF">GO493_28980</name>
</gene>
<dbReference type="Proteomes" id="UP000461730">
    <property type="component" value="Unassembled WGS sequence"/>
</dbReference>
<accession>A0A7K1UD82</accession>
<dbReference type="AlphaFoldDB" id="A0A7K1UD82"/>
<keyword evidence="2" id="KW-1185">Reference proteome</keyword>
<evidence type="ECO:0000313" key="1">
    <source>
        <dbReference type="EMBL" id="MVT12324.1"/>
    </source>
</evidence>
<reference evidence="1 2" key="1">
    <citation type="submission" date="2019-12" db="EMBL/GenBank/DDBJ databases">
        <title>Chitinophaga sp. strain ysch24 (GDMCC 1.1355), whole genome shotgun sequence.</title>
        <authorList>
            <person name="Zhang X."/>
        </authorList>
    </citation>
    <scope>NUCLEOTIDE SEQUENCE [LARGE SCALE GENOMIC DNA]</scope>
    <source>
        <strain evidence="2">ysch24</strain>
    </source>
</reference>
<name>A0A7K1UD82_9BACT</name>